<dbReference type="Proteomes" id="UP000683575">
    <property type="component" value="Chromosome"/>
</dbReference>
<dbReference type="KEGG" id="nps:KRR39_23415"/>
<reference evidence="2" key="1">
    <citation type="submission" date="2021-06" db="EMBL/GenBank/DDBJ databases">
        <title>Complete genome sequence of Nocardioides sp. G188.</title>
        <authorList>
            <person name="Im W.-T."/>
        </authorList>
    </citation>
    <scope>NUCLEOTIDE SEQUENCE</scope>
    <source>
        <strain evidence="2">G188</strain>
    </source>
</reference>
<sequence>MRILFVGGTRFVGRAMVESALSAGHEVTLLHRGVTNDPALDRVEHLLADRNGDLAVLADREFDATVDVCAYVPRHVRTLAAALDGRGGHHVLVSSVSAYAEPAGPGYDEDSPLARLDDPTVEEVTGETYGGLKVLCEEAAAEAYGADHLAVLRPTYVVGPHDYTGRFTWWVRRVAAGGEVLAPGPYDAPMQVIDARDQGDLAVRVCENATAGPLTVASPAPPYGFGDLLDATVAAVGPAGTQLTWVDPAWYAEQGGTYQSAPLWTEGAAEHVMAADPARAVAAGLRTRPLEQTIADTWEWMQQAGPEPVAEWGSAPEDEARLLRAWHAAAGS</sequence>
<dbReference type="RefSeq" id="WP_216939741.1">
    <property type="nucleotide sequence ID" value="NZ_CP077062.1"/>
</dbReference>
<dbReference type="EMBL" id="CP077062">
    <property type="protein sequence ID" value="QWZ08232.1"/>
    <property type="molecule type" value="Genomic_DNA"/>
</dbReference>
<organism evidence="2 3">
    <name type="scientific">Nocardioides panacis</name>
    <dbReference type="NCBI Taxonomy" id="2849501"/>
    <lineage>
        <taxon>Bacteria</taxon>
        <taxon>Bacillati</taxon>
        <taxon>Actinomycetota</taxon>
        <taxon>Actinomycetes</taxon>
        <taxon>Propionibacteriales</taxon>
        <taxon>Nocardioidaceae</taxon>
        <taxon>Nocardioides</taxon>
    </lineage>
</organism>
<protein>
    <submittedName>
        <fullName evidence="2">NAD-dependent epimerase/dehydratase family protein</fullName>
    </submittedName>
</protein>
<name>A0A975SYP9_9ACTN</name>
<evidence type="ECO:0000313" key="3">
    <source>
        <dbReference type="Proteomes" id="UP000683575"/>
    </source>
</evidence>
<gene>
    <name evidence="2" type="ORF">KRR39_23415</name>
</gene>
<evidence type="ECO:0000259" key="1">
    <source>
        <dbReference type="Pfam" id="PF01370"/>
    </source>
</evidence>
<proteinExistence type="predicted"/>
<accession>A0A975SYP9</accession>
<feature type="domain" description="NAD-dependent epimerase/dehydratase" evidence="1">
    <location>
        <begin position="3"/>
        <end position="212"/>
    </location>
</feature>
<dbReference type="AlphaFoldDB" id="A0A975SYP9"/>
<dbReference type="Pfam" id="PF01370">
    <property type="entry name" value="Epimerase"/>
    <property type="match status" value="1"/>
</dbReference>
<dbReference type="InterPro" id="IPR001509">
    <property type="entry name" value="Epimerase_deHydtase"/>
</dbReference>
<evidence type="ECO:0000313" key="2">
    <source>
        <dbReference type="EMBL" id="QWZ08232.1"/>
    </source>
</evidence>
<keyword evidence="3" id="KW-1185">Reference proteome</keyword>